<evidence type="ECO:0000313" key="12">
    <source>
        <dbReference type="Proteomes" id="UP001519460"/>
    </source>
</evidence>
<dbReference type="InterPro" id="IPR038492">
    <property type="entry name" value="GBBH-like_N_sf"/>
</dbReference>
<evidence type="ECO:0000259" key="10">
    <source>
        <dbReference type="Pfam" id="PF06155"/>
    </source>
</evidence>
<keyword evidence="6" id="KW-0223">Dioxygenase</keyword>
<dbReference type="GO" id="GO:0016706">
    <property type="term" value="F:2-oxoglutarate-dependent dioxygenase activity"/>
    <property type="evidence" value="ECO:0007669"/>
    <property type="project" value="UniProtKB-ARBA"/>
</dbReference>
<dbReference type="InterPro" id="IPR003819">
    <property type="entry name" value="TauD/TfdA-like"/>
</dbReference>
<keyword evidence="4" id="KW-0479">Metal-binding</keyword>
<dbReference type="InterPro" id="IPR010376">
    <property type="entry name" value="GBBH-like_N"/>
</dbReference>
<evidence type="ECO:0000256" key="7">
    <source>
        <dbReference type="ARBA" id="ARBA00023002"/>
    </source>
</evidence>
<comment type="cofactor">
    <cofactor evidence="1">
        <name>Fe(2+)</name>
        <dbReference type="ChEBI" id="CHEBI:29033"/>
    </cofactor>
</comment>
<dbReference type="SUPFAM" id="SSF51197">
    <property type="entry name" value="Clavaminate synthase-like"/>
    <property type="match status" value="1"/>
</dbReference>
<protein>
    <recommendedName>
        <fullName evidence="13">Gamma-butyrobetaine hydroxylase-like N-terminal domain-containing protein</fullName>
    </recommendedName>
</protein>
<dbReference type="Gene3D" id="3.60.130.10">
    <property type="entry name" value="Clavaminate synthase-like"/>
    <property type="match status" value="1"/>
</dbReference>
<gene>
    <name evidence="11" type="ORF">BaRGS_00028186</name>
</gene>
<dbReference type="EMBL" id="JACVVK020000278">
    <property type="protein sequence ID" value="KAK7480610.1"/>
    <property type="molecule type" value="Genomic_DNA"/>
</dbReference>
<dbReference type="InterPro" id="IPR050411">
    <property type="entry name" value="AlphaKG_dependent_hydroxylases"/>
</dbReference>
<feature type="domain" description="Gamma-butyrobetaine hydroxylase-like N-terminal" evidence="10">
    <location>
        <begin position="1"/>
        <end position="64"/>
    </location>
</feature>
<dbReference type="Pfam" id="PF02668">
    <property type="entry name" value="TauD"/>
    <property type="match status" value="1"/>
</dbReference>
<evidence type="ECO:0000256" key="2">
    <source>
        <dbReference type="ARBA" id="ARBA00005022"/>
    </source>
</evidence>
<evidence type="ECO:0008006" key="13">
    <source>
        <dbReference type="Google" id="ProtNLM"/>
    </source>
</evidence>
<name>A0ABD0K183_9CAEN</name>
<evidence type="ECO:0000256" key="3">
    <source>
        <dbReference type="ARBA" id="ARBA00008654"/>
    </source>
</evidence>
<evidence type="ECO:0000313" key="11">
    <source>
        <dbReference type="EMBL" id="KAK7480610.1"/>
    </source>
</evidence>
<dbReference type="Pfam" id="PF06155">
    <property type="entry name" value="GBBH-like_N"/>
    <property type="match status" value="1"/>
</dbReference>
<keyword evidence="8" id="KW-0408">Iron</keyword>
<dbReference type="Gene3D" id="3.30.2020.30">
    <property type="match status" value="1"/>
</dbReference>
<reference evidence="11 12" key="1">
    <citation type="journal article" date="2023" name="Sci. Data">
        <title>Genome assembly of the Korean intertidal mud-creeper Batillaria attramentaria.</title>
        <authorList>
            <person name="Patra A.K."/>
            <person name="Ho P.T."/>
            <person name="Jun S."/>
            <person name="Lee S.J."/>
            <person name="Kim Y."/>
            <person name="Won Y.J."/>
        </authorList>
    </citation>
    <scope>NUCLEOTIDE SEQUENCE [LARGE SCALE GENOMIC DNA]</scope>
    <source>
        <strain evidence="11">Wonlab-2016</strain>
    </source>
</reference>
<comment type="caution">
    <text evidence="11">The sequence shown here is derived from an EMBL/GenBank/DDBJ whole genome shotgun (WGS) entry which is preliminary data.</text>
</comment>
<organism evidence="11 12">
    <name type="scientific">Batillaria attramentaria</name>
    <dbReference type="NCBI Taxonomy" id="370345"/>
    <lineage>
        <taxon>Eukaryota</taxon>
        <taxon>Metazoa</taxon>
        <taxon>Spiralia</taxon>
        <taxon>Lophotrochozoa</taxon>
        <taxon>Mollusca</taxon>
        <taxon>Gastropoda</taxon>
        <taxon>Caenogastropoda</taxon>
        <taxon>Sorbeoconcha</taxon>
        <taxon>Cerithioidea</taxon>
        <taxon>Batillariidae</taxon>
        <taxon>Batillaria</taxon>
    </lineage>
</organism>
<evidence type="ECO:0000256" key="8">
    <source>
        <dbReference type="ARBA" id="ARBA00023004"/>
    </source>
</evidence>
<dbReference type="AlphaFoldDB" id="A0ABD0K183"/>
<dbReference type="PANTHER" id="PTHR10696:SF25">
    <property type="entry name" value="OXIDOREDUCTASE AIM17-RELATED"/>
    <property type="match status" value="1"/>
</dbReference>
<evidence type="ECO:0000256" key="6">
    <source>
        <dbReference type="ARBA" id="ARBA00022964"/>
    </source>
</evidence>
<evidence type="ECO:0000259" key="9">
    <source>
        <dbReference type="Pfam" id="PF02668"/>
    </source>
</evidence>
<proteinExistence type="inferred from homology"/>
<dbReference type="PANTHER" id="PTHR10696">
    <property type="entry name" value="GAMMA-BUTYROBETAINE HYDROXYLASE-RELATED"/>
    <property type="match status" value="1"/>
</dbReference>
<accession>A0ABD0K183</accession>
<feature type="non-terminal residue" evidence="11">
    <location>
        <position position="1"/>
    </location>
</feature>
<feature type="non-terminal residue" evidence="11">
    <location>
        <position position="278"/>
    </location>
</feature>
<feature type="domain" description="TauD/TfdA-like" evidence="9">
    <location>
        <begin position="117"/>
        <end position="234"/>
    </location>
</feature>
<evidence type="ECO:0000256" key="4">
    <source>
        <dbReference type="ARBA" id="ARBA00022723"/>
    </source>
</evidence>
<dbReference type="Proteomes" id="UP001519460">
    <property type="component" value="Unassembled WGS sequence"/>
</dbReference>
<keyword evidence="5" id="KW-0124">Carnitine biosynthesis</keyword>
<evidence type="ECO:0000256" key="1">
    <source>
        <dbReference type="ARBA" id="ARBA00001954"/>
    </source>
</evidence>
<dbReference type="GO" id="GO:0046872">
    <property type="term" value="F:metal ion binding"/>
    <property type="evidence" value="ECO:0007669"/>
    <property type="project" value="UniProtKB-KW"/>
</dbReference>
<comment type="pathway">
    <text evidence="2">Amine and polyamine biosynthesis; carnitine biosynthesis.</text>
</comment>
<keyword evidence="7" id="KW-0560">Oxidoreductase</keyword>
<sequence length="278" mass="32316">YHSLWLRSTCYCPKCRTGGQSDVDYNKVPEDSRILSAKDDGEGCLVVRWKEDPDHEGLFPLKFLKACCYSKESLEEKKEKMIFSTDTQPEIPRFSYEDILKSKEILYRWVKALIEKVFGFVQHTVFGMSYSVKTDPNPNNPAYTSSELKLHMDLPHYEAPPGVQFLHCLKFDETIEGGENMYVDMFHVADVFRQKHPDDFKVLSEVPITFEELDYGGQLPVHMAHKTPMLTLNDSGDLVAVRWRPNLLGPLQVEERLIEPFFRAYKKFYSMALTFPYM</sequence>
<dbReference type="InterPro" id="IPR042098">
    <property type="entry name" value="TauD-like_sf"/>
</dbReference>
<dbReference type="GO" id="GO:0045329">
    <property type="term" value="P:carnitine biosynthetic process"/>
    <property type="evidence" value="ECO:0007669"/>
    <property type="project" value="UniProtKB-KW"/>
</dbReference>
<keyword evidence="12" id="KW-1185">Reference proteome</keyword>
<comment type="similarity">
    <text evidence="3">Belongs to the gamma-BBH/TMLD family.</text>
</comment>
<evidence type="ECO:0000256" key="5">
    <source>
        <dbReference type="ARBA" id="ARBA00022873"/>
    </source>
</evidence>